<feature type="region of interest" description="Disordered" evidence="7">
    <location>
        <begin position="604"/>
        <end position="624"/>
    </location>
</feature>
<feature type="compositionally biased region" description="Acidic residues" evidence="7">
    <location>
        <begin position="1302"/>
        <end position="1315"/>
    </location>
</feature>
<keyword evidence="9" id="KW-1185">Reference proteome</keyword>
<dbReference type="SUPFAM" id="SSF110324">
    <property type="entry name" value="Ribosomal L27 protein-like"/>
    <property type="match status" value="1"/>
</dbReference>
<evidence type="ECO:0000256" key="5">
    <source>
        <dbReference type="ARBA" id="ARBA00023274"/>
    </source>
</evidence>
<comment type="subcellular location">
    <subcellularLocation>
        <location evidence="1">Mitochondrion</location>
    </subcellularLocation>
</comment>
<feature type="region of interest" description="Disordered" evidence="7">
    <location>
        <begin position="1286"/>
        <end position="1371"/>
    </location>
</feature>
<evidence type="ECO:0000256" key="1">
    <source>
        <dbReference type="ARBA" id="ARBA00004173"/>
    </source>
</evidence>
<dbReference type="STRING" id="100787.A0A0G4N462"/>
<keyword evidence="5" id="KW-0687">Ribonucleoprotein</keyword>
<dbReference type="GO" id="GO:0004864">
    <property type="term" value="F:protein phosphatase inhibitor activity"/>
    <property type="evidence" value="ECO:0007669"/>
    <property type="project" value="InterPro"/>
</dbReference>
<dbReference type="Pfam" id="PF04979">
    <property type="entry name" value="IPP-2"/>
    <property type="match status" value="1"/>
</dbReference>
<reference evidence="8 9" key="1">
    <citation type="submission" date="2015-05" db="EMBL/GenBank/DDBJ databases">
        <authorList>
            <person name="Wang D.B."/>
            <person name="Wang M."/>
        </authorList>
    </citation>
    <scope>NUCLEOTIDE SEQUENCE [LARGE SCALE GENOMIC DNA]</scope>
    <source>
        <strain evidence="8">VL1</strain>
    </source>
</reference>
<feature type="compositionally biased region" description="Acidic residues" evidence="7">
    <location>
        <begin position="166"/>
        <end position="182"/>
    </location>
</feature>
<feature type="region of interest" description="Disordered" evidence="7">
    <location>
        <begin position="433"/>
        <end position="452"/>
    </location>
</feature>
<dbReference type="PANTHER" id="PTHR15893">
    <property type="entry name" value="RIBOSOMAL PROTEIN L27"/>
    <property type="match status" value="1"/>
</dbReference>
<feature type="compositionally biased region" description="Basic and acidic residues" evidence="7">
    <location>
        <begin position="916"/>
        <end position="931"/>
    </location>
</feature>
<dbReference type="Gene3D" id="2.40.50.100">
    <property type="match status" value="1"/>
</dbReference>
<feature type="compositionally biased region" description="Basic residues" evidence="7">
    <location>
        <begin position="1340"/>
        <end position="1350"/>
    </location>
</feature>
<feature type="compositionally biased region" description="Basic and acidic residues" evidence="7">
    <location>
        <begin position="185"/>
        <end position="208"/>
    </location>
</feature>
<evidence type="ECO:0000256" key="3">
    <source>
        <dbReference type="ARBA" id="ARBA00022980"/>
    </source>
</evidence>
<dbReference type="Proteomes" id="UP000044602">
    <property type="component" value="Unassembled WGS sequence"/>
</dbReference>
<comment type="similarity">
    <text evidence="2">Belongs to the bacterial ribosomal protein bL27 family.</text>
</comment>
<feature type="region of interest" description="Disordered" evidence="7">
    <location>
        <begin position="1"/>
        <end position="219"/>
    </location>
</feature>
<sequence>MAAIVDHSPQSHSPPGPNIVRPRGILKNSFQNSPPTSPTPEQTDKEVTIANTQFNAGHRRSSSAARLGGGSRRSSSHAVSVSGGDEQEDPSQDSQRLRWDEANLYLTEQERSSTMKITEPKTPYAKHYDPSEDPSDEDEIMEGADPGLDAASGSVRRKTHRRPAGEDDIPDMSLGEPEEAVPESESSKEKQLKVHVDENSDSGGHGEDELAGLSPEEREKHRRFEALRKKHYEMKNVAHLLGHPEETIEDDEERRILEAAMRLFQLQLPIRAVTASLLRPTLSLAADAAPRIQIDASNALVAGRRYASVKAQGQYKLKPRKTIPKKLGAKRTGDQYVIPGNILYKQRGTIWWPGENCIMGRDHTIHAMATGYVKYYRDPARHPDRKYIGVVYNKEDTLPYPQNAERKRRLNMTAHTIVPRAIEPEISASGIPTQVVRPGAAGPDGKPRGPARMLRLRDDYSYREDNWRVGRLVKLAGVTKRGGGRGGRSSRKARFRSRRWVKERMALGRRKRAEAMEGMEEDEWTMLAQQRAIEEKKKKAKGQQDAKRAKAEKAAKLRAAGMRKDSWRIHKVSPPAIMDSLKAPNFIPPWATSLLGGNRKEGAFPSKEAVSHNDNVRTDGAGLNPKLSVKQCVRTASVYPVNSSEAPNDTDGSDTDGSDEVDDNDDEDDEDDDDDNDEGEDNDDGPRNLPRSSSLETAHTDSDAALLQSGSSPAGGEQPSFQSENRPARAELSTGYGSPKPKHSVSSRMKELQELWERDVRDQTASASKVEWLNGGLPSSSGTKSNTGAQAPRLDRNHSGDADTAASSSKRKRSLSGAEASFTGYRDGQAEIMHGSDNTRSMNFTQTSHSPETSGTSRVENSKGTGAILTPASATSHQTIEMTERGPSGSGSRPYIIKIDRKRSRATSSEGNSSDYKQKTKDFRDRSHSMEEETAFDETTQFEHSAFEHDTVDQDPRIGGPAKNMTKTAAGRPYTEWPQPDGTTRIHNGGICPTNYQLWNDPVFPYVCPVRNCRSLSATVSTICAHMTGKHWGGMYNDNGDGTISFIDIYRNKGTSSPPIIITRNPLRPGAPPPANPFVNERTRKRTEEQMQLRKDAASSLERSLASIRQMSTPKPMSTPVESNLRNMAATRAQGRGGEFITDGSLKNEALYGYLKRILPPGTLIHRKQHVAEYMQYPMLRKVPPWWVITTKNAESSATVASTLLYLTGRLAPESCSACVEAGYDCVLPPVNASAALKQDARGCGACWGRSMIWHQRNACLYRTKKGDRSLLAGAARNEASPILGEYAAGSRRSTSRLAAESDPESQPEQEQELELESKVEILDGPPSAAPTTKADSRKMQRHGPMRRNRSAHDEDVGSGSSAAEDDLEMEDWEVAPGRIRDEWASAAESEYSLYGRYRRGDLTVTDIAFSNSYLTTNQPISISPDVSFNVVAVKPGCTTQWEAIEGRLRVCSVATGKVKVQMDGAEFQLGPNSMWKIRPGSKCLATNRLYTDAALHVTTITEA</sequence>
<dbReference type="GO" id="GO:0003735">
    <property type="term" value="F:structural constituent of ribosome"/>
    <property type="evidence" value="ECO:0007669"/>
    <property type="project" value="InterPro"/>
</dbReference>
<feature type="compositionally biased region" description="Acidic residues" evidence="7">
    <location>
        <begin position="131"/>
        <end position="142"/>
    </location>
</feature>
<proteinExistence type="inferred from homology"/>
<dbReference type="GO" id="GO:0005762">
    <property type="term" value="C:mitochondrial large ribosomal subunit"/>
    <property type="evidence" value="ECO:0007669"/>
    <property type="project" value="TreeGrafter"/>
</dbReference>
<dbReference type="Pfam" id="PF01016">
    <property type="entry name" value="Ribosomal_L27"/>
    <property type="match status" value="1"/>
</dbReference>
<feature type="region of interest" description="Disordered" evidence="7">
    <location>
        <begin position="638"/>
        <end position="980"/>
    </location>
</feature>
<dbReference type="EMBL" id="CVQH01026971">
    <property type="protein sequence ID" value="CRK41356.1"/>
    <property type="molecule type" value="Genomic_DNA"/>
</dbReference>
<evidence type="ECO:0000256" key="4">
    <source>
        <dbReference type="ARBA" id="ARBA00023128"/>
    </source>
</evidence>
<dbReference type="FunFam" id="2.40.50.100:FF:000042">
    <property type="entry name" value="50S ribosomal protein L27"/>
    <property type="match status" value="1"/>
</dbReference>
<feature type="region of interest" description="Disordered" evidence="7">
    <location>
        <begin position="1062"/>
        <end position="1090"/>
    </location>
</feature>
<dbReference type="GO" id="GO:0009966">
    <property type="term" value="P:regulation of signal transduction"/>
    <property type="evidence" value="ECO:0007669"/>
    <property type="project" value="InterPro"/>
</dbReference>
<dbReference type="GO" id="GO:0006412">
    <property type="term" value="P:translation"/>
    <property type="evidence" value="ECO:0007669"/>
    <property type="project" value="InterPro"/>
</dbReference>
<feature type="compositionally biased region" description="Basic and acidic residues" evidence="7">
    <location>
        <begin position="945"/>
        <end position="956"/>
    </location>
</feature>
<keyword evidence="4" id="KW-0496">Mitochondrion</keyword>
<keyword evidence="3" id="KW-0689">Ribosomal protein</keyword>
<feature type="compositionally biased region" description="Acidic residues" evidence="7">
    <location>
        <begin position="651"/>
        <end position="683"/>
    </location>
</feature>
<feature type="compositionally biased region" description="Polar residues" evidence="7">
    <location>
        <begin position="836"/>
        <end position="864"/>
    </location>
</feature>
<feature type="compositionally biased region" description="Basic and acidic residues" evidence="7">
    <location>
        <begin position="537"/>
        <end position="555"/>
    </location>
</feature>
<evidence type="ECO:0000256" key="6">
    <source>
        <dbReference type="ARBA" id="ARBA00035267"/>
    </source>
</evidence>
<evidence type="ECO:0000256" key="2">
    <source>
        <dbReference type="ARBA" id="ARBA00010797"/>
    </source>
</evidence>
<protein>
    <recommendedName>
        <fullName evidence="6">Large ribosomal subunit protein bL27m</fullName>
    </recommendedName>
</protein>
<feature type="compositionally biased region" description="Basic and acidic residues" evidence="7">
    <location>
        <begin position="748"/>
        <end position="762"/>
    </location>
</feature>
<feature type="region of interest" description="Disordered" evidence="7">
    <location>
        <begin position="537"/>
        <end position="559"/>
    </location>
</feature>
<accession>A0A0G4N462</accession>
<feature type="compositionally biased region" description="Polar residues" evidence="7">
    <location>
        <begin position="906"/>
        <end position="915"/>
    </location>
</feature>
<evidence type="ECO:0000313" key="8">
    <source>
        <dbReference type="EMBL" id="CRK41356.1"/>
    </source>
</evidence>
<organism evidence="8 9">
    <name type="scientific">Verticillium longisporum</name>
    <name type="common">Verticillium dahliae var. longisporum</name>
    <dbReference type="NCBI Taxonomy" id="100787"/>
    <lineage>
        <taxon>Eukaryota</taxon>
        <taxon>Fungi</taxon>
        <taxon>Dikarya</taxon>
        <taxon>Ascomycota</taxon>
        <taxon>Pezizomycotina</taxon>
        <taxon>Sordariomycetes</taxon>
        <taxon>Hypocreomycetidae</taxon>
        <taxon>Glomerellales</taxon>
        <taxon>Plectosphaerellaceae</taxon>
        <taxon>Verticillium</taxon>
    </lineage>
</organism>
<feature type="compositionally biased region" description="Polar residues" evidence="7">
    <location>
        <begin position="777"/>
        <end position="789"/>
    </location>
</feature>
<name>A0A0G4N462_VERLO</name>
<evidence type="ECO:0000256" key="7">
    <source>
        <dbReference type="SAM" id="MobiDB-lite"/>
    </source>
</evidence>
<evidence type="ECO:0000313" key="9">
    <source>
        <dbReference type="Proteomes" id="UP000044602"/>
    </source>
</evidence>
<dbReference type="PANTHER" id="PTHR15893:SF0">
    <property type="entry name" value="LARGE RIBOSOMAL SUBUNIT PROTEIN BL27M"/>
    <property type="match status" value="1"/>
</dbReference>
<gene>
    <name evidence="8" type="ORF">BN1708_001746</name>
</gene>
<feature type="compositionally biased region" description="Low complexity" evidence="7">
    <location>
        <begin position="62"/>
        <end position="84"/>
    </location>
</feature>
<dbReference type="PRINTS" id="PR00063">
    <property type="entry name" value="RIBOSOMALL27"/>
</dbReference>
<feature type="compositionally biased region" description="Polar residues" evidence="7">
    <location>
        <begin position="872"/>
        <end position="881"/>
    </location>
</feature>
<dbReference type="InterPro" id="IPR001684">
    <property type="entry name" value="Ribosomal_bL27"/>
</dbReference>
<dbReference type="InterPro" id="IPR007062">
    <property type="entry name" value="PPI-2"/>
</dbReference>